<feature type="compositionally biased region" description="Low complexity" evidence="16">
    <location>
        <begin position="70"/>
        <end position="85"/>
    </location>
</feature>
<dbReference type="FunFam" id="1.10.510.10:FF:000135">
    <property type="entry name" value="Putative myosin light chain kinase 3"/>
    <property type="match status" value="1"/>
</dbReference>
<comment type="similarity">
    <text evidence="2">Belongs to the protein kinase superfamily. CAMK Ser/Thr protein kinase family.</text>
</comment>
<dbReference type="GO" id="GO:0005737">
    <property type="term" value="C:cytoplasm"/>
    <property type="evidence" value="ECO:0007669"/>
    <property type="project" value="UniProtKB-SubCell"/>
</dbReference>
<evidence type="ECO:0000256" key="11">
    <source>
        <dbReference type="ARBA" id="ARBA00022777"/>
    </source>
</evidence>
<feature type="compositionally biased region" description="Polar residues" evidence="16">
    <location>
        <begin position="399"/>
        <end position="413"/>
    </location>
</feature>
<keyword evidence="6" id="KW-0963">Cytoplasm</keyword>
<dbReference type="PROSITE" id="PS00107">
    <property type="entry name" value="PROTEIN_KINASE_ATP"/>
    <property type="match status" value="1"/>
</dbReference>
<feature type="compositionally biased region" description="Low complexity" evidence="16">
    <location>
        <begin position="361"/>
        <end position="371"/>
    </location>
</feature>
<feature type="region of interest" description="Disordered" evidence="16">
    <location>
        <begin position="1"/>
        <end position="525"/>
    </location>
</feature>
<feature type="binding site" evidence="15">
    <location>
        <position position="581"/>
    </location>
    <ligand>
        <name>ATP</name>
        <dbReference type="ChEBI" id="CHEBI:30616"/>
    </ligand>
</feature>
<feature type="non-terminal residue" evidence="18">
    <location>
        <position position="859"/>
    </location>
</feature>
<dbReference type="InterPro" id="IPR042717">
    <property type="entry name" value="MLCK2_STKc"/>
</dbReference>
<feature type="compositionally biased region" description="Low complexity" evidence="16">
    <location>
        <begin position="483"/>
        <end position="499"/>
    </location>
</feature>
<evidence type="ECO:0000313" key="18">
    <source>
        <dbReference type="EMBL" id="NXU23726.1"/>
    </source>
</evidence>
<dbReference type="Gene3D" id="3.30.200.20">
    <property type="entry name" value="Phosphorylase Kinase, domain 1"/>
    <property type="match status" value="1"/>
</dbReference>
<dbReference type="InterPro" id="IPR008271">
    <property type="entry name" value="Ser/Thr_kinase_AS"/>
</dbReference>
<sequence length="859" mass="90161">MEQGSGAGSAPGTGGAGGMPPSEADGSTTQPVPAAPQAAQPQGGKAAPMEGTVPAATGAQDKGKDEPGQEKAPAAAAAQDGGQAEPGKEKAAGEAGGGKAELVGKTAPTAPEPGDGRKAVLAEEASAVQHDGRQAASVEEKVPAAVKAQDGGKDEPRQEKAPAVGEPEGGQAVPVEGKGPAVAEAQDGGKDKPTKEQAPGGLEAEGGGKADPVEKAAPAAVEAEGGKTKPAEETALAAAQARDRGKEPAKEKTTAAAKEKAPAAAKAQDGGKKAAKAEKTPADKKPAKEKAPATVQDGGKKAAKVEKTTVASKAEDGGKEEPAKEKALAAVKAQDGGKKAAKVETPPVAAEAGDGGEEPTEAAAMAAAKAQGEGEKAAKVEEMDEQQQPRGPEPPRPTLLQSLSCPATCQRQEQPWAEVAAMEMILEETTAAEPREGPTEPGPALPALGDLQPLEPPGPTGSPGTPQERTLPSAAGQPPDPAGTTEQPGPGGQPSSTEAEPPPSPYLTPDFGKEDPFEILDDVPPPPAPFAHRIVTLRSASVSSRFNLSSKEILGGGKFGEVHTCTEKQTGLKLAAKVIRKQGTKDKEMVLLEIDVMNQLNHRNLIQLYDAIETPREIILFMEFVEGGELFERIIDDDYHLTEVDCMVFVRQICEGIRFMHHMRVLHLDLKPENILCVAATGHMVKIIDFGLARRYNPQEKLKVNFGTPEFLSPEVVNYEQVSYSTDMWSMGVITYMLLSGLSPFLGDNDTETLNNVLAANWYFDEETFESVSDEAKDFVSNLIIKEKSARMSAGQCLQHPWLNNLAEKAKRCNRRLKSQVLLKKYVMRRRWKKNFIGVCAANRFKKITSSGSLTALGV</sequence>
<dbReference type="PROSITE" id="PS50011">
    <property type="entry name" value="PROTEIN_KINASE_DOM"/>
    <property type="match status" value="1"/>
</dbReference>
<evidence type="ECO:0000256" key="7">
    <source>
        <dbReference type="ARBA" id="ARBA00022527"/>
    </source>
</evidence>
<comment type="function">
    <text evidence="14">Implicated in the level of global muscle contraction and cardiac function. Phosphorylates a specific serine in the N-terminus of a myosin light chain.</text>
</comment>
<feature type="non-terminal residue" evidence="18">
    <location>
        <position position="1"/>
    </location>
</feature>
<evidence type="ECO:0000313" key="19">
    <source>
        <dbReference type="Proteomes" id="UP000556761"/>
    </source>
</evidence>
<evidence type="ECO:0000256" key="15">
    <source>
        <dbReference type="PROSITE-ProRule" id="PRU10141"/>
    </source>
</evidence>
<keyword evidence="7" id="KW-0723">Serine/threonine-protein kinase</keyword>
<evidence type="ECO:0000256" key="14">
    <source>
        <dbReference type="ARBA" id="ARBA00045834"/>
    </source>
</evidence>
<evidence type="ECO:0000256" key="4">
    <source>
        <dbReference type="ARBA" id="ARBA00012430"/>
    </source>
</evidence>
<evidence type="ECO:0000256" key="5">
    <source>
        <dbReference type="ARBA" id="ARBA00019315"/>
    </source>
</evidence>
<evidence type="ECO:0000256" key="10">
    <source>
        <dbReference type="ARBA" id="ARBA00022741"/>
    </source>
</evidence>
<dbReference type="AlphaFoldDB" id="A0A7L3J409"/>
<dbReference type="InterPro" id="IPR017441">
    <property type="entry name" value="Protein_kinase_ATP_BS"/>
</dbReference>
<evidence type="ECO:0000256" key="8">
    <source>
        <dbReference type="ARBA" id="ARBA00022553"/>
    </source>
</evidence>
<dbReference type="SMART" id="SM00220">
    <property type="entry name" value="S_TKc"/>
    <property type="match status" value="1"/>
</dbReference>
<keyword evidence="19" id="KW-1185">Reference proteome</keyword>
<dbReference type="Proteomes" id="UP000556761">
    <property type="component" value="Unassembled WGS sequence"/>
</dbReference>
<feature type="compositionally biased region" description="Basic and acidic residues" evidence="16">
    <location>
        <begin position="269"/>
        <end position="291"/>
    </location>
</feature>
<dbReference type="FunFam" id="3.30.200.20:FF:000359">
    <property type="entry name" value="myosin light chain kinase 2, skeletal/cardiac muscle"/>
    <property type="match status" value="1"/>
</dbReference>
<comment type="caution">
    <text evidence="18">The sequence shown here is derived from an EMBL/GenBank/DDBJ whole genome shotgun (WGS) entry which is preliminary data.</text>
</comment>
<evidence type="ECO:0000256" key="1">
    <source>
        <dbReference type="ARBA" id="ARBA00004496"/>
    </source>
</evidence>
<dbReference type="PANTHER" id="PTHR24347">
    <property type="entry name" value="SERINE/THREONINE-PROTEIN KINASE"/>
    <property type="match status" value="1"/>
</dbReference>
<evidence type="ECO:0000256" key="13">
    <source>
        <dbReference type="ARBA" id="ARBA00022860"/>
    </source>
</evidence>
<evidence type="ECO:0000256" key="3">
    <source>
        <dbReference type="ARBA" id="ARBA00011336"/>
    </source>
</evidence>
<evidence type="ECO:0000256" key="16">
    <source>
        <dbReference type="SAM" id="MobiDB-lite"/>
    </source>
</evidence>
<dbReference type="GO" id="GO:0005524">
    <property type="term" value="F:ATP binding"/>
    <property type="evidence" value="ECO:0007669"/>
    <property type="project" value="UniProtKB-UniRule"/>
</dbReference>
<dbReference type="InterPro" id="IPR000719">
    <property type="entry name" value="Prot_kinase_dom"/>
</dbReference>
<keyword evidence="11 18" id="KW-0418">Kinase</keyword>
<protein>
    <recommendedName>
        <fullName evidence="5">Myosin light chain kinase 2, skeletal/cardiac muscle</fullName>
        <ecNumber evidence="4">2.7.11.18</ecNumber>
    </recommendedName>
</protein>
<dbReference type="Pfam" id="PF00069">
    <property type="entry name" value="Pkinase"/>
    <property type="match status" value="1"/>
</dbReference>
<dbReference type="OrthoDB" id="10260894at2759"/>
<dbReference type="Gene3D" id="1.10.510.10">
    <property type="entry name" value="Transferase(Phosphotransferase) domain 1"/>
    <property type="match status" value="1"/>
</dbReference>
<dbReference type="GO" id="GO:0004687">
    <property type="term" value="F:myosin light chain kinase activity"/>
    <property type="evidence" value="ECO:0007669"/>
    <property type="project" value="UniProtKB-EC"/>
</dbReference>
<feature type="compositionally biased region" description="Basic and acidic residues" evidence="16">
    <location>
        <begin position="241"/>
        <end position="261"/>
    </location>
</feature>
<keyword evidence="13" id="KW-0112">Calmodulin-binding</keyword>
<dbReference type="InterPro" id="IPR011009">
    <property type="entry name" value="Kinase-like_dom_sf"/>
</dbReference>
<evidence type="ECO:0000256" key="12">
    <source>
        <dbReference type="ARBA" id="ARBA00022840"/>
    </source>
</evidence>
<feature type="compositionally biased region" description="Low complexity" evidence="16">
    <location>
        <begin position="30"/>
        <end position="48"/>
    </location>
</feature>
<name>A0A7L3J409_THACH</name>
<feature type="domain" description="Protein kinase" evidence="17">
    <location>
        <begin position="548"/>
        <end position="803"/>
    </location>
</feature>
<comment type="subunit">
    <text evidence="3">May interact with centrin.</text>
</comment>
<dbReference type="SUPFAM" id="SSF56112">
    <property type="entry name" value="Protein kinase-like (PK-like)"/>
    <property type="match status" value="1"/>
</dbReference>
<feature type="compositionally biased region" description="Basic and acidic residues" evidence="16">
    <location>
        <begin position="150"/>
        <end position="160"/>
    </location>
</feature>
<dbReference type="CDD" id="cd14190">
    <property type="entry name" value="STKc_MLCK2"/>
    <property type="match status" value="1"/>
</dbReference>
<dbReference type="GO" id="GO:0005516">
    <property type="term" value="F:calmodulin binding"/>
    <property type="evidence" value="ECO:0007669"/>
    <property type="project" value="UniProtKB-KW"/>
</dbReference>
<dbReference type="EC" id="2.7.11.18" evidence="4"/>
<keyword evidence="12 15" id="KW-0067">ATP-binding</keyword>
<evidence type="ECO:0000259" key="17">
    <source>
        <dbReference type="PROSITE" id="PS50011"/>
    </source>
</evidence>
<accession>A0A7L3J409</accession>
<reference evidence="18 19" key="1">
    <citation type="submission" date="2019-09" db="EMBL/GenBank/DDBJ databases">
        <title>Bird 10,000 Genomes (B10K) Project - Family phase.</title>
        <authorList>
            <person name="Zhang G."/>
        </authorList>
    </citation>
    <scope>NUCLEOTIDE SEQUENCE [LARGE SCALE GENOMIC DNA]</scope>
    <source>
        <strain evidence="18">B10K-DU-029-24</strain>
        <tissue evidence="18">Muscle</tissue>
    </source>
</reference>
<comment type="subcellular location">
    <subcellularLocation>
        <location evidence="1">Cytoplasm</location>
    </subcellularLocation>
</comment>
<evidence type="ECO:0000256" key="6">
    <source>
        <dbReference type="ARBA" id="ARBA00022490"/>
    </source>
</evidence>
<keyword evidence="9" id="KW-0808">Transferase</keyword>
<organism evidence="18 19">
    <name type="scientific">Thalassarche chlororhynchos</name>
    <name type="common">Atlantic yellow-nosed albatross</name>
    <name type="synonym">Diomedea chlororhynchos</name>
    <dbReference type="NCBI Taxonomy" id="54017"/>
    <lineage>
        <taxon>Eukaryota</taxon>
        <taxon>Metazoa</taxon>
        <taxon>Chordata</taxon>
        <taxon>Craniata</taxon>
        <taxon>Vertebrata</taxon>
        <taxon>Euteleostomi</taxon>
        <taxon>Archelosauria</taxon>
        <taxon>Archosauria</taxon>
        <taxon>Dinosauria</taxon>
        <taxon>Saurischia</taxon>
        <taxon>Theropoda</taxon>
        <taxon>Coelurosauria</taxon>
        <taxon>Aves</taxon>
        <taxon>Neognathae</taxon>
        <taxon>Neoaves</taxon>
        <taxon>Aequornithes</taxon>
        <taxon>Procellariiformes</taxon>
        <taxon>Diomedeidae</taxon>
        <taxon>Thalassarche</taxon>
    </lineage>
</organism>
<dbReference type="EMBL" id="VZTW01012020">
    <property type="protein sequence ID" value="NXU23726.1"/>
    <property type="molecule type" value="Genomic_DNA"/>
</dbReference>
<proteinExistence type="inferred from homology"/>
<feature type="compositionally biased region" description="Basic and acidic residues" evidence="16">
    <location>
        <begin position="298"/>
        <end position="327"/>
    </location>
</feature>
<evidence type="ECO:0000256" key="2">
    <source>
        <dbReference type="ARBA" id="ARBA00006692"/>
    </source>
</evidence>
<keyword evidence="8" id="KW-0597">Phosphoprotein</keyword>
<keyword evidence="10 15" id="KW-0547">Nucleotide-binding</keyword>
<dbReference type="PROSITE" id="PS00108">
    <property type="entry name" value="PROTEIN_KINASE_ST"/>
    <property type="match status" value="1"/>
</dbReference>
<evidence type="ECO:0000256" key="9">
    <source>
        <dbReference type="ARBA" id="ARBA00022679"/>
    </source>
</evidence>
<feature type="compositionally biased region" description="Basic and acidic residues" evidence="16">
    <location>
        <begin position="372"/>
        <end position="381"/>
    </location>
</feature>
<feature type="compositionally biased region" description="Gly residues" evidence="16">
    <location>
        <begin position="1"/>
        <end position="18"/>
    </location>
</feature>
<gene>
    <name evidence="18" type="primary">Mylk2</name>
    <name evidence="18" type="ORF">THACHL_R02844</name>
</gene>
<feature type="compositionally biased region" description="Basic and acidic residues" evidence="16">
    <location>
        <begin position="130"/>
        <end position="142"/>
    </location>
</feature>